<keyword evidence="3" id="KW-1185">Reference proteome</keyword>
<evidence type="ECO:0000313" key="3">
    <source>
        <dbReference type="Proteomes" id="UP000051952"/>
    </source>
</evidence>
<dbReference type="EMBL" id="CYKH01000975">
    <property type="protein sequence ID" value="CUG74439.1"/>
    <property type="molecule type" value="Genomic_DNA"/>
</dbReference>
<accession>A0A0S4J321</accession>
<proteinExistence type="predicted"/>
<sequence>MSSVLYVGSVNISYLDPTGLEAIDYIAFSISTAVFVAYYLYHRYLTTHHPHTTVASHVDFSRMSWTKNMYYDYKNRVTTIQTFRSALIISRFFFIIIGFCIGTVGLSAGSTDWWAAFRGPVPLAAARNVVPFMIFFFSFGSLCFTVQALYYLHFHTQVEDVSDEESLALGVPACGQTAVERAEQIKACAAVLALQSNDHFRHAWRSLLCGFAYMMWTTSPYLFLLASLVTTISFYMNDIYFAYELPSLNQKVSNLAMTTSSRQPGVVSLQEAHDEGNIVDRALLVKRAEIAEVFRSLS</sequence>
<feature type="transmembrane region" description="Helical" evidence="1">
    <location>
        <begin position="22"/>
        <end position="41"/>
    </location>
</feature>
<feature type="transmembrane region" description="Helical" evidence="1">
    <location>
        <begin position="86"/>
        <end position="109"/>
    </location>
</feature>
<protein>
    <submittedName>
        <fullName evidence="2">Transmembrane protein, putative</fullName>
    </submittedName>
</protein>
<dbReference type="InterPro" id="IPR006747">
    <property type="entry name" value="DUF599"/>
</dbReference>
<keyword evidence="1" id="KW-0472">Membrane</keyword>
<evidence type="ECO:0000256" key="1">
    <source>
        <dbReference type="SAM" id="Phobius"/>
    </source>
</evidence>
<name>A0A0S4J321_BODSA</name>
<keyword evidence="1 2" id="KW-0812">Transmembrane</keyword>
<dbReference type="VEuPathDB" id="TriTrypDB:BSAL_84430"/>
<organism evidence="2 3">
    <name type="scientific">Bodo saltans</name>
    <name type="common">Flagellated protozoan</name>
    <dbReference type="NCBI Taxonomy" id="75058"/>
    <lineage>
        <taxon>Eukaryota</taxon>
        <taxon>Discoba</taxon>
        <taxon>Euglenozoa</taxon>
        <taxon>Kinetoplastea</taxon>
        <taxon>Metakinetoplastina</taxon>
        <taxon>Eubodonida</taxon>
        <taxon>Bodonidae</taxon>
        <taxon>Bodo</taxon>
    </lineage>
</organism>
<gene>
    <name evidence="2" type="ORF">BSAL_84430</name>
</gene>
<keyword evidence="1" id="KW-1133">Transmembrane helix</keyword>
<dbReference type="AlphaFoldDB" id="A0A0S4J321"/>
<reference evidence="3" key="1">
    <citation type="submission" date="2015-09" db="EMBL/GenBank/DDBJ databases">
        <authorList>
            <consortium name="Pathogen Informatics"/>
        </authorList>
    </citation>
    <scope>NUCLEOTIDE SEQUENCE [LARGE SCALE GENOMIC DNA]</scope>
    <source>
        <strain evidence="3">Lake Konstanz</strain>
    </source>
</reference>
<evidence type="ECO:0000313" key="2">
    <source>
        <dbReference type="EMBL" id="CUG74439.1"/>
    </source>
</evidence>
<dbReference type="Pfam" id="PF04654">
    <property type="entry name" value="DUF599"/>
    <property type="match status" value="1"/>
</dbReference>
<dbReference type="Proteomes" id="UP000051952">
    <property type="component" value="Unassembled WGS sequence"/>
</dbReference>
<feature type="transmembrane region" description="Helical" evidence="1">
    <location>
        <begin position="129"/>
        <end position="152"/>
    </location>
</feature>